<dbReference type="InterPro" id="IPR013320">
    <property type="entry name" value="ConA-like_dom_sf"/>
</dbReference>
<comment type="caution">
    <text evidence="7">The sequence shown here is derived from an EMBL/GenBank/DDBJ whole genome shotgun (WGS) entry which is preliminary data.</text>
</comment>
<dbReference type="InterPro" id="IPR006558">
    <property type="entry name" value="LamG-like"/>
</dbReference>
<feature type="domain" description="LamG-like jellyroll fold" evidence="6">
    <location>
        <begin position="53"/>
        <end position="209"/>
    </location>
</feature>
<comment type="cofactor">
    <cofactor evidence="1">
        <name>Ca(2+)</name>
        <dbReference type="ChEBI" id="CHEBI:29108"/>
    </cofactor>
</comment>
<dbReference type="GO" id="GO:0004553">
    <property type="term" value="F:hydrolase activity, hydrolyzing O-glycosyl compounds"/>
    <property type="evidence" value="ECO:0007669"/>
    <property type="project" value="UniProtKB-ARBA"/>
</dbReference>
<keyword evidence="3" id="KW-0732">Signal</keyword>
<dbReference type="GO" id="GO:0005975">
    <property type="term" value="P:carbohydrate metabolic process"/>
    <property type="evidence" value="ECO:0007669"/>
    <property type="project" value="UniProtKB-ARBA"/>
</dbReference>
<dbReference type="Pfam" id="PF13385">
    <property type="entry name" value="Laminin_G_3"/>
    <property type="match status" value="1"/>
</dbReference>
<dbReference type="EMBL" id="JADIMK010000096">
    <property type="protein sequence ID" value="MBO8456468.1"/>
    <property type="molecule type" value="Genomic_DNA"/>
</dbReference>
<organism evidence="7 8">
    <name type="scientific">Candidatus Cryptobacteroides intestinigallinarum</name>
    <dbReference type="NCBI Taxonomy" id="2840767"/>
    <lineage>
        <taxon>Bacteria</taxon>
        <taxon>Pseudomonadati</taxon>
        <taxon>Bacteroidota</taxon>
        <taxon>Bacteroidia</taxon>
        <taxon>Bacteroidales</taxon>
        <taxon>Candidatus Cryptobacteroides</taxon>
    </lineage>
</organism>
<keyword evidence="4" id="KW-0106">Calcium</keyword>
<evidence type="ECO:0000259" key="6">
    <source>
        <dbReference type="SMART" id="SM00560"/>
    </source>
</evidence>
<dbReference type="SMART" id="SM00560">
    <property type="entry name" value="LamGL"/>
    <property type="match status" value="1"/>
</dbReference>
<dbReference type="Gene3D" id="2.60.120.200">
    <property type="match status" value="1"/>
</dbReference>
<reference evidence="7" key="2">
    <citation type="journal article" date="2021" name="PeerJ">
        <title>Extensive microbial diversity within the chicken gut microbiome revealed by metagenomics and culture.</title>
        <authorList>
            <person name="Gilroy R."/>
            <person name="Ravi A."/>
            <person name="Getino M."/>
            <person name="Pursley I."/>
            <person name="Horton D.L."/>
            <person name="Alikhan N.F."/>
            <person name="Baker D."/>
            <person name="Gharbi K."/>
            <person name="Hall N."/>
            <person name="Watson M."/>
            <person name="Adriaenssens E.M."/>
            <person name="Foster-Nyarko E."/>
            <person name="Jarju S."/>
            <person name="Secka A."/>
            <person name="Antonio M."/>
            <person name="Oren A."/>
            <person name="Chaudhuri R.R."/>
            <person name="La Ragione R."/>
            <person name="Hildebrand F."/>
            <person name="Pallen M.J."/>
        </authorList>
    </citation>
    <scope>NUCLEOTIDE SEQUENCE</scope>
    <source>
        <strain evidence="7">B1-3475</strain>
    </source>
</reference>
<dbReference type="PANTHER" id="PTHR19277:SF125">
    <property type="entry name" value="B6"/>
    <property type="match status" value="1"/>
</dbReference>
<dbReference type="InterPro" id="IPR051360">
    <property type="entry name" value="Neuronal_Pentraxin_Related"/>
</dbReference>
<evidence type="ECO:0000313" key="8">
    <source>
        <dbReference type="Proteomes" id="UP000823617"/>
    </source>
</evidence>
<evidence type="ECO:0000256" key="1">
    <source>
        <dbReference type="ARBA" id="ARBA00001913"/>
    </source>
</evidence>
<evidence type="ECO:0000256" key="3">
    <source>
        <dbReference type="ARBA" id="ARBA00022729"/>
    </source>
</evidence>
<evidence type="ECO:0000313" key="7">
    <source>
        <dbReference type="EMBL" id="MBO8456468.1"/>
    </source>
</evidence>
<dbReference type="AlphaFoldDB" id="A0A9D9N197"/>
<keyword evidence="5" id="KW-1015">Disulfide bond</keyword>
<accession>A0A9D9N197</accession>
<protein>
    <submittedName>
        <fullName evidence="7">LamG domain-containing protein</fullName>
    </submittedName>
</protein>
<reference evidence="7" key="1">
    <citation type="submission" date="2020-10" db="EMBL/GenBank/DDBJ databases">
        <authorList>
            <person name="Gilroy R."/>
        </authorList>
    </citation>
    <scope>NUCLEOTIDE SEQUENCE</scope>
    <source>
        <strain evidence="7">B1-3475</strain>
    </source>
</reference>
<evidence type="ECO:0000256" key="4">
    <source>
        <dbReference type="ARBA" id="ARBA00022837"/>
    </source>
</evidence>
<keyword evidence="2" id="KW-0479">Metal-binding</keyword>
<dbReference type="PANTHER" id="PTHR19277">
    <property type="entry name" value="PENTRAXIN"/>
    <property type="match status" value="1"/>
</dbReference>
<evidence type="ECO:0000256" key="2">
    <source>
        <dbReference type="ARBA" id="ARBA00022723"/>
    </source>
</evidence>
<gene>
    <name evidence="7" type="ORF">IAC08_08745</name>
</gene>
<proteinExistence type="predicted"/>
<evidence type="ECO:0000256" key="5">
    <source>
        <dbReference type="ARBA" id="ARBA00023157"/>
    </source>
</evidence>
<dbReference type="GO" id="GO:0046872">
    <property type="term" value="F:metal ion binding"/>
    <property type="evidence" value="ECO:0007669"/>
    <property type="project" value="UniProtKB-KW"/>
</dbReference>
<dbReference type="SUPFAM" id="SSF49899">
    <property type="entry name" value="Concanavalin A-like lectins/glucanases"/>
    <property type="match status" value="1"/>
</dbReference>
<sequence>MFSSWLRGMGILESARTMYFVIQEASLVNVVADMYNNCAWPVWDDFKEVADLSTFTMEVLLNGTAFTNDSYVHTVMGIEDCFLIRVGDTTIPKNQIQIAYARMDEEGSTTYRGSVTDAALQLKTDRWYHLAVTFDHGAISVYLDGVLKATGDSSTGDVQRTSVNFQVPHSDESDGKPRCFWVGYSYDKARSFNGQMAEVRLWNKALTAEEINAENHFYKVRNPESDPSLLAYWKFCDGQGKTVKDYSMYGNNLTAEQDIVWKNVSLPAK</sequence>
<dbReference type="Proteomes" id="UP000823617">
    <property type="component" value="Unassembled WGS sequence"/>
</dbReference>
<name>A0A9D9N197_9BACT</name>